<feature type="transmembrane region" description="Helical" evidence="1">
    <location>
        <begin position="47"/>
        <end position="70"/>
    </location>
</feature>
<evidence type="ECO:0000313" key="3">
    <source>
        <dbReference type="Proteomes" id="UP000683925"/>
    </source>
</evidence>
<keyword evidence="1" id="KW-1133">Transmembrane helix</keyword>
<evidence type="ECO:0000313" key="2">
    <source>
        <dbReference type="EMBL" id="CAD8181477.1"/>
    </source>
</evidence>
<evidence type="ECO:0000256" key="1">
    <source>
        <dbReference type="SAM" id="Phobius"/>
    </source>
</evidence>
<keyword evidence="3" id="KW-1185">Reference proteome</keyword>
<gene>
    <name evidence="2" type="ORF">POCTA_138.1.T0770050</name>
</gene>
<proteinExistence type="predicted"/>
<dbReference type="AlphaFoldDB" id="A0A8S1VXZ1"/>
<dbReference type="Proteomes" id="UP000683925">
    <property type="component" value="Unassembled WGS sequence"/>
</dbReference>
<reference evidence="2" key="1">
    <citation type="submission" date="2021-01" db="EMBL/GenBank/DDBJ databases">
        <authorList>
            <consortium name="Genoscope - CEA"/>
            <person name="William W."/>
        </authorList>
    </citation>
    <scope>NUCLEOTIDE SEQUENCE</scope>
</reference>
<keyword evidence="1" id="KW-0812">Transmembrane</keyword>
<name>A0A8S1VXZ1_PAROT</name>
<sequence length="75" mass="8905">MKLDMAITTTKEILSKFVLKWVTQFYCPISVDKKLIQMDKNFQKHKLIWYIVPMICIVIKLSILNFGILVNSYHQ</sequence>
<organism evidence="2 3">
    <name type="scientific">Paramecium octaurelia</name>
    <dbReference type="NCBI Taxonomy" id="43137"/>
    <lineage>
        <taxon>Eukaryota</taxon>
        <taxon>Sar</taxon>
        <taxon>Alveolata</taxon>
        <taxon>Ciliophora</taxon>
        <taxon>Intramacronucleata</taxon>
        <taxon>Oligohymenophorea</taxon>
        <taxon>Peniculida</taxon>
        <taxon>Parameciidae</taxon>
        <taxon>Paramecium</taxon>
    </lineage>
</organism>
<protein>
    <submittedName>
        <fullName evidence="2">Uncharacterized protein</fullName>
    </submittedName>
</protein>
<keyword evidence="1" id="KW-0472">Membrane</keyword>
<accession>A0A8S1VXZ1</accession>
<dbReference type="EMBL" id="CAJJDP010000076">
    <property type="protein sequence ID" value="CAD8181477.1"/>
    <property type="molecule type" value="Genomic_DNA"/>
</dbReference>
<comment type="caution">
    <text evidence="2">The sequence shown here is derived from an EMBL/GenBank/DDBJ whole genome shotgun (WGS) entry which is preliminary data.</text>
</comment>